<dbReference type="AlphaFoldDB" id="A0A1F5AZE2"/>
<dbReference type="Pfam" id="PF06348">
    <property type="entry name" value="DUF1059"/>
    <property type="match status" value="1"/>
</dbReference>
<proteinExistence type="predicted"/>
<name>A0A1F5AZE2_9BACT</name>
<organism evidence="1 2">
    <name type="scientific">Candidatus Azambacteria bacterium RBG_16_47_10</name>
    <dbReference type="NCBI Taxonomy" id="1797292"/>
    <lineage>
        <taxon>Bacteria</taxon>
        <taxon>Candidatus Azamiibacteriota</taxon>
    </lineage>
</organism>
<protein>
    <recommendedName>
        <fullName evidence="3">DUF1059 domain-containing protein</fullName>
    </recommendedName>
</protein>
<evidence type="ECO:0000313" key="1">
    <source>
        <dbReference type="EMBL" id="OGD23753.1"/>
    </source>
</evidence>
<sequence length="62" mass="6738">MKTIKCSNFGLSCPFVAEDETEEGVIAKISEHGNTVHRAEVEARGATEEEITAAARGFIEEK</sequence>
<evidence type="ECO:0008006" key="3">
    <source>
        <dbReference type="Google" id="ProtNLM"/>
    </source>
</evidence>
<gene>
    <name evidence="1" type="ORF">A2Z10_01830</name>
</gene>
<comment type="caution">
    <text evidence="1">The sequence shown here is derived from an EMBL/GenBank/DDBJ whole genome shotgun (WGS) entry which is preliminary data.</text>
</comment>
<evidence type="ECO:0000313" key="2">
    <source>
        <dbReference type="Proteomes" id="UP000176639"/>
    </source>
</evidence>
<reference evidence="1 2" key="1">
    <citation type="journal article" date="2016" name="Nat. Commun.">
        <title>Thousands of microbial genomes shed light on interconnected biogeochemical processes in an aquifer system.</title>
        <authorList>
            <person name="Anantharaman K."/>
            <person name="Brown C.T."/>
            <person name="Hug L.A."/>
            <person name="Sharon I."/>
            <person name="Castelle C.J."/>
            <person name="Probst A.J."/>
            <person name="Thomas B.C."/>
            <person name="Singh A."/>
            <person name="Wilkins M.J."/>
            <person name="Karaoz U."/>
            <person name="Brodie E.L."/>
            <person name="Williams K.H."/>
            <person name="Hubbard S.S."/>
            <person name="Banfield J.F."/>
        </authorList>
    </citation>
    <scope>NUCLEOTIDE SEQUENCE [LARGE SCALE GENOMIC DNA]</scope>
</reference>
<dbReference type="Proteomes" id="UP000176639">
    <property type="component" value="Unassembled WGS sequence"/>
</dbReference>
<dbReference type="EMBL" id="MEYI01000029">
    <property type="protein sequence ID" value="OGD23753.1"/>
    <property type="molecule type" value="Genomic_DNA"/>
</dbReference>
<accession>A0A1F5AZE2</accession>
<dbReference type="InterPro" id="IPR009409">
    <property type="entry name" value="DUF1059"/>
</dbReference>